<dbReference type="Proteomes" id="UP001060123">
    <property type="component" value="Plasmid pWSM1592_2"/>
</dbReference>
<dbReference type="PANTHER" id="PTHR30483:SF6">
    <property type="entry name" value="PERIPLASMIC BINDING PROTEIN OF ABC TRANSPORTER FOR NATURAL AMINO ACIDS"/>
    <property type="match status" value="1"/>
</dbReference>
<feature type="domain" description="Leucine-binding protein" evidence="5">
    <location>
        <begin position="29"/>
        <end position="364"/>
    </location>
</feature>
<keyword evidence="3" id="KW-0029">Amino-acid transport</keyword>
<dbReference type="RefSeq" id="WP_037143629.1">
    <property type="nucleotide sequence ID" value="NZ_CP104145.1"/>
</dbReference>
<protein>
    <submittedName>
        <fullName evidence="6">ABC transporter substrate-binding protein</fullName>
    </submittedName>
</protein>
<evidence type="ECO:0000256" key="2">
    <source>
        <dbReference type="ARBA" id="ARBA00022729"/>
    </source>
</evidence>
<gene>
    <name evidence="6" type="ORF">N2599_34365</name>
</gene>
<dbReference type="InterPro" id="IPR051010">
    <property type="entry name" value="BCAA_transport"/>
</dbReference>
<dbReference type="Pfam" id="PF13458">
    <property type="entry name" value="Peripla_BP_6"/>
    <property type="match status" value="1"/>
</dbReference>
<keyword evidence="3" id="KW-0813">Transport</keyword>
<evidence type="ECO:0000259" key="5">
    <source>
        <dbReference type="Pfam" id="PF13458"/>
    </source>
</evidence>
<dbReference type="PANTHER" id="PTHR30483">
    <property type="entry name" value="LEUCINE-SPECIFIC-BINDING PROTEIN"/>
    <property type="match status" value="1"/>
</dbReference>
<name>A0ABY5XXG3_RHISU</name>
<keyword evidence="7" id="KW-1185">Reference proteome</keyword>
<dbReference type="InterPro" id="IPR028081">
    <property type="entry name" value="Leu-bd"/>
</dbReference>
<comment type="similarity">
    <text evidence="1">Belongs to the leucine-binding protein family.</text>
</comment>
<organism evidence="6 7">
    <name type="scientific">Rhizobium sullae</name>
    <name type="common">Rhizobium hedysari</name>
    <dbReference type="NCBI Taxonomy" id="50338"/>
    <lineage>
        <taxon>Bacteria</taxon>
        <taxon>Pseudomonadati</taxon>
        <taxon>Pseudomonadota</taxon>
        <taxon>Alphaproteobacteria</taxon>
        <taxon>Hyphomicrobiales</taxon>
        <taxon>Rhizobiaceae</taxon>
        <taxon>Rhizobium/Agrobacterium group</taxon>
        <taxon>Rhizobium</taxon>
    </lineage>
</organism>
<evidence type="ECO:0000313" key="6">
    <source>
        <dbReference type="EMBL" id="UWU19325.1"/>
    </source>
</evidence>
<evidence type="ECO:0000256" key="4">
    <source>
        <dbReference type="SAM" id="SignalP"/>
    </source>
</evidence>
<sequence>MKVKFRCLVGSAALASIMAASGTARAEDPIRIGFVMPKQGAQAEHGKFHYQGTMQALKEINSTVRGRQIEVIWLDEPTPQDAQQNTQRLIDEQKVVAVVGGGNSATALAISAVAQQNKVPFIATNAAATDLTGAKCHRYAFRVQLPVVPQVRAIVGELNNRGKNWYYMAASYAFGKDIVKSFQKEGEKVGAKTVALDEAPINTPDYTSYILKIRAARPDVVIGGLGGSDISTFLKQWNEMGMKERAPFAQIGVADTDIWGIGASAASGIYSKIWYYDNPSNPPEDKAFAEEYAKQNGGHPAPDRAWMGWYAMRTLLQALDKAESTKPADVVKALEAWRDEKRGISFRSWDHQMLNPIVIAEAKKNITKDYEFLNVLQTVPGTDALYGSREEIGCNMGDL</sequence>
<reference evidence="6" key="1">
    <citation type="submission" date="2022-09" db="EMBL/GenBank/DDBJ databases">
        <title>Australian commercial rhizobial inoculants.</title>
        <authorList>
            <person name="Kohlmeier M.G."/>
            <person name="O'Hara G.W."/>
            <person name="Colombi E."/>
            <person name="Ramsay J.P."/>
            <person name="Terpolilli J."/>
        </authorList>
    </citation>
    <scope>NUCLEOTIDE SEQUENCE</scope>
    <source>
        <strain evidence="6">WSM1592</strain>
        <plasmid evidence="6">pWSM1592_2</plasmid>
    </source>
</reference>
<proteinExistence type="inferred from homology"/>
<keyword evidence="2 4" id="KW-0732">Signal</keyword>
<dbReference type="EMBL" id="CP104145">
    <property type="protein sequence ID" value="UWU19325.1"/>
    <property type="molecule type" value="Genomic_DNA"/>
</dbReference>
<dbReference type="InterPro" id="IPR028082">
    <property type="entry name" value="Peripla_BP_I"/>
</dbReference>
<evidence type="ECO:0000256" key="3">
    <source>
        <dbReference type="ARBA" id="ARBA00022970"/>
    </source>
</evidence>
<keyword evidence="6" id="KW-0614">Plasmid</keyword>
<dbReference type="Gene3D" id="3.40.50.2300">
    <property type="match status" value="2"/>
</dbReference>
<evidence type="ECO:0000256" key="1">
    <source>
        <dbReference type="ARBA" id="ARBA00010062"/>
    </source>
</evidence>
<accession>A0ABY5XXG3</accession>
<dbReference type="SUPFAM" id="SSF53822">
    <property type="entry name" value="Periplasmic binding protein-like I"/>
    <property type="match status" value="1"/>
</dbReference>
<feature type="chain" id="PRO_5047469568" evidence="4">
    <location>
        <begin position="27"/>
        <end position="399"/>
    </location>
</feature>
<feature type="signal peptide" evidence="4">
    <location>
        <begin position="1"/>
        <end position="26"/>
    </location>
</feature>
<geneLocation type="plasmid" evidence="6 7">
    <name>pWSM1592_2</name>
</geneLocation>
<evidence type="ECO:0000313" key="7">
    <source>
        <dbReference type="Proteomes" id="UP001060123"/>
    </source>
</evidence>